<dbReference type="InterPro" id="IPR051599">
    <property type="entry name" value="Cell_Envelope_Assoc"/>
</dbReference>
<dbReference type="Proteomes" id="UP001438707">
    <property type="component" value="Unassembled WGS sequence"/>
</dbReference>
<dbReference type="PANTHER" id="PTHR30336">
    <property type="entry name" value="INNER MEMBRANE PROTEIN, PROBABLE PERMEASE"/>
    <property type="match status" value="1"/>
</dbReference>
<dbReference type="PANTHER" id="PTHR30336:SF20">
    <property type="entry name" value="DUF218 DOMAIN-CONTAINING PROTEIN"/>
    <property type="match status" value="1"/>
</dbReference>
<accession>A0AAW1RMM1</accession>
<dbReference type="InterPro" id="IPR014729">
    <property type="entry name" value="Rossmann-like_a/b/a_fold"/>
</dbReference>
<dbReference type="InterPro" id="IPR003848">
    <property type="entry name" value="DUF218"/>
</dbReference>
<sequence length="278" mass="31240">MLKTRSRHFALAPSTAATLRKRAGIRPSFHYSRVAVCQESSQAQECRQAPAERYQAVLVLGGGLQEDGSLPEWGVRRVQLGRELQLQQGSACPLLCLGAGTPHKPAVITRKGHILHEASAYSEHLVAQGAPRHGMLKEMASYDTIGNAFFALTIHAIPLQWRRLAVVTSNFHMPRTQGIFNHIFALGGEALHQDRGWFLLDYHAAPDAGIFSDDVLEARTAREHESLLAWQENCRRLKSLEAMHAFLHHEHLCYAVERQHEFLDQQDEVISQEVLKSY</sequence>
<protein>
    <recommendedName>
        <fullName evidence="1">DUF218 domain-containing protein</fullName>
    </recommendedName>
</protein>
<dbReference type="EMBL" id="JALJOS010000009">
    <property type="protein sequence ID" value="KAK9834512.1"/>
    <property type="molecule type" value="Genomic_DNA"/>
</dbReference>
<comment type="caution">
    <text evidence="2">The sequence shown here is derived from an EMBL/GenBank/DDBJ whole genome shotgun (WGS) entry which is preliminary data.</text>
</comment>
<gene>
    <name evidence="2" type="ORF">WJX74_003446</name>
</gene>
<evidence type="ECO:0000259" key="1">
    <source>
        <dbReference type="Pfam" id="PF02698"/>
    </source>
</evidence>
<dbReference type="GO" id="GO:0005886">
    <property type="term" value="C:plasma membrane"/>
    <property type="evidence" value="ECO:0007669"/>
    <property type="project" value="TreeGrafter"/>
</dbReference>
<organism evidence="2 3">
    <name type="scientific">Apatococcus lobatus</name>
    <dbReference type="NCBI Taxonomy" id="904363"/>
    <lineage>
        <taxon>Eukaryota</taxon>
        <taxon>Viridiplantae</taxon>
        <taxon>Chlorophyta</taxon>
        <taxon>core chlorophytes</taxon>
        <taxon>Trebouxiophyceae</taxon>
        <taxon>Chlorellales</taxon>
        <taxon>Chlorellaceae</taxon>
        <taxon>Apatococcus</taxon>
    </lineage>
</organism>
<name>A0AAW1RMM1_9CHLO</name>
<evidence type="ECO:0000313" key="2">
    <source>
        <dbReference type="EMBL" id="KAK9834512.1"/>
    </source>
</evidence>
<dbReference type="Pfam" id="PF02698">
    <property type="entry name" value="DUF218"/>
    <property type="match status" value="1"/>
</dbReference>
<feature type="domain" description="DUF218" evidence="1">
    <location>
        <begin position="55"/>
        <end position="188"/>
    </location>
</feature>
<dbReference type="AlphaFoldDB" id="A0AAW1RMM1"/>
<keyword evidence="3" id="KW-1185">Reference proteome</keyword>
<proteinExistence type="predicted"/>
<reference evidence="2 3" key="1">
    <citation type="journal article" date="2024" name="Nat. Commun.">
        <title>Phylogenomics reveals the evolutionary origins of lichenization in chlorophyte algae.</title>
        <authorList>
            <person name="Puginier C."/>
            <person name="Libourel C."/>
            <person name="Otte J."/>
            <person name="Skaloud P."/>
            <person name="Haon M."/>
            <person name="Grisel S."/>
            <person name="Petersen M."/>
            <person name="Berrin J.G."/>
            <person name="Delaux P.M."/>
            <person name="Dal Grande F."/>
            <person name="Keller J."/>
        </authorList>
    </citation>
    <scope>NUCLEOTIDE SEQUENCE [LARGE SCALE GENOMIC DNA]</scope>
    <source>
        <strain evidence="2 3">SAG 2145</strain>
    </source>
</reference>
<dbReference type="Gene3D" id="3.40.50.620">
    <property type="entry name" value="HUPs"/>
    <property type="match status" value="1"/>
</dbReference>
<evidence type="ECO:0000313" key="3">
    <source>
        <dbReference type="Proteomes" id="UP001438707"/>
    </source>
</evidence>
<dbReference type="CDD" id="cd06259">
    <property type="entry name" value="YdcF-like"/>
    <property type="match status" value="1"/>
</dbReference>